<gene>
    <name evidence="2" type="ORF">GCM10009090_06170</name>
</gene>
<reference evidence="2" key="2">
    <citation type="submission" date="2020-09" db="EMBL/GenBank/DDBJ databases">
        <authorList>
            <person name="Sun Q."/>
            <person name="Ohkuma M."/>
        </authorList>
    </citation>
    <scope>NUCLEOTIDE SEQUENCE</scope>
    <source>
        <strain evidence="2">JCM 13306</strain>
    </source>
</reference>
<dbReference type="AlphaFoldDB" id="A0A919F5I1"/>
<dbReference type="Proteomes" id="UP000623958">
    <property type="component" value="Unassembled WGS sequence"/>
</dbReference>
<evidence type="ECO:0000313" key="3">
    <source>
        <dbReference type="Proteomes" id="UP000623958"/>
    </source>
</evidence>
<sequence>MKSAFRLVGLSLLSASAWAQQQTACPTLPPSSGLQWNQQAGSDYLACKASNAEGRQVVGLMFTTRDPGIVLSRDRRAEKGEIGGESMYWYRLDLGGRQLPEMESRRITVAELGKHRYAQIWIDAASGDELASVQSLVQSLDLEPASLALGR</sequence>
<comment type="caution">
    <text evidence="2">The sequence shown here is derived from an EMBL/GenBank/DDBJ whole genome shotgun (WGS) entry which is preliminary data.</text>
</comment>
<name>A0A919F5I1_9XANT</name>
<keyword evidence="3" id="KW-1185">Reference proteome</keyword>
<evidence type="ECO:0000313" key="2">
    <source>
        <dbReference type="EMBL" id="GHH48333.1"/>
    </source>
</evidence>
<dbReference type="EMBL" id="BNBA01000003">
    <property type="protein sequence ID" value="GHH48333.1"/>
    <property type="molecule type" value="Genomic_DNA"/>
</dbReference>
<organism evidence="2 3">
    <name type="scientific">Xanthomonas boreopolis</name>
    <dbReference type="NCBI Taxonomy" id="86183"/>
    <lineage>
        <taxon>Bacteria</taxon>
        <taxon>Pseudomonadati</taxon>
        <taxon>Pseudomonadota</taxon>
        <taxon>Gammaproteobacteria</taxon>
        <taxon>Lysobacterales</taxon>
        <taxon>Lysobacteraceae</taxon>
        <taxon>Xanthomonas</taxon>
    </lineage>
</organism>
<reference evidence="2" key="1">
    <citation type="journal article" date="2014" name="Int. J. Syst. Evol. Microbiol.">
        <title>Complete genome sequence of Corynebacterium casei LMG S-19264T (=DSM 44701T), isolated from a smear-ripened cheese.</title>
        <authorList>
            <consortium name="US DOE Joint Genome Institute (JGI-PGF)"/>
            <person name="Walter F."/>
            <person name="Albersmeier A."/>
            <person name="Kalinowski J."/>
            <person name="Ruckert C."/>
        </authorList>
    </citation>
    <scope>NUCLEOTIDE SEQUENCE</scope>
    <source>
        <strain evidence="2">JCM 13306</strain>
    </source>
</reference>
<dbReference type="RefSeq" id="WP_140718985.1">
    <property type="nucleotide sequence ID" value="NZ_BNBA01000003.1"/>
</dbReference>
<feature type="signal peptide" evidence="1">
    <location>
        <begin position="1"/>
        <end position="19"/>
    </location>
</feature>
<feature type="chain" id="PRO_5037264888" evidence="1">
    <location>
        <begin position="20"/>
        <end position="151"/>
    </location>
</feature>
<keyword evidence="1" id="KW-0732">Signal</keyword>
<proteinExistence type="predicted"/>
<evidence type="ECO:0000256" key="1">
    <source>
        <dbReference type="SAM" id="SignalP"/>
    </source>
</evidence>
<accession>A0A919F5I1</accession>
<protein>
    <submittedName>
        <fullName evidence="2">Uncharacterized protein</fullName>
    </submittedName>
</protein>